<organism evidence="1 2">
    <name type="scientific">Trichonephila clavipes</name>
    <name type="common">Golden silk orbweaver</name>
    <name type="synonym">Nephila clavipes</name>
    <dbReference type="NCBI Taxonomy" id="2585209"/>
    <lineage>
        <taxon>Eukaryota</taxon>
        <taxon>Metazoa</taxon>
        <taxon>Ecdysozoa</taxon>
        <taxon>Arthropoda</taxon>
        <taxon>Chelicerata</taxon>
        <taxon>Arachnida</taxon>
        <taxon>Araneae</taxon>
        <taxon>Araneomorphae</taxon>
        <taxon>Entelegynae</taxon>
        <taxon>Araneoidea</taxon>
        <taxon>Nephilidae</taxon>
        <taxon>Trichonephila</taxon>
    </lineage>
</organism>
<protein>
    <submittedName>
        <fullName evidence="1">Uncharacterized protein</fullName>
    </submittedName>
</protein>
<name>A0A8X6VU20_TRICX</name>
<dbReference type="AlphaFoldDB" id="A0A8X6VU20"/>
<proteinExistence type="predicted"/>
<sequence length="81" mass="9276">MSDLDIDKKYPISEIKRLSTKYGEKIIVELEEGSVISLPQRCVNRASDYLKLNVIIPLHFVYLGSKDTGKSCPAHMFKFEK</sequence>
<evidence type="ECO:0000313" key="2">
    <source>
        <dbReference type="Proteomes" id="UP000887159"/>
    </source>
</evidence>
<dbReference type="Proteomes" id="UP000887159">
    <property type="component" value="Unassembled WGS sequence"/>
</dbReference>
<evidence type="ECO:0000313" key="1">
    <source>
        <dbReference type="EMBL" id="GFY22430.1"/>
    </source>
</evidence>
<dbReference type="EMBL" id="BMAU01021361">
    <property type="protein sequence ID" value="GFY22430.1"/>
    <property type="molecule type" value="Genomic_DNA"/>
</dbReference>
<reference evidence="1" key="1">
    <citation type="submission" date="2020-08" db="EMBL/GenBank/DDBJ databases">
        <title>Multicomponent nature underlies the extraordinary mechanical properties of spider dragline silk.</title>
        <authorList>
            <person name="Kono N."/>
            <person name="Nakamura H."/>
            <person name="Mori M."/>
            <person name="Yoshida Y."/>
            <person name="Ohtoshi R."/>
            <person name="Malay A.D."/>
            <person name="Moran D.A.P."/>
            <person name="Tomita M."/>
            <person name="Numata K."/>
            <person name="Arakawa K."/>
        </authorList>
    </citation>
    <scope>NUCLEOTIDE SEQUENCE</scope>
</reference>
<gene>
    <name evidence="1" type="primary">AVEN_114201_1</name>
    <name evidence="1" type="ORF">TNCV_2176911</name>
</gene>
<keyword evidence="2" id="KW-1185">Reference proteome</keyword>
<comment type="caution">
    <text evidence="1">The sequence shown here is derived from an EMBL/GenBank/DDBJ whole genome shotgun (WGS) entry which is preliminary data.</text>
</comment>
<accession>A0A8X6VU20</accession>